<name>A0A101CHY8_9FLAO</name>
<keyword evidence="4" id="KW-0812">Transmembrane</keyword>
<feature type="domain" description="HTH araC/xylS-type" evidence="5">
    <location>
        <begin position="416"/>
        <end position="508"/>
    </location>
</feature>
<evidence type="ECO:0000313" key="6">
    <source>
        <dbReference type="EMBL" id="KUJ56350.1"/>
    </source>
</evidence>
<dbReference type="GO" id="GO:0043565">
    <property type="term" value="F:sequence-specific DNA binding"/>
    <property type="evidence" value="ECO:0007669"/>
    <property type="project" value="InterPro"/>
</dbReference>
<protein>
    <recommendedName>
        <fullName evidence="5">HTH araC/xylS-type domain-containing protein</fullName>
    </recommendedName>
</protein>
<sequence>MLKPEDIDHRMEKMYEAAHKHLYTTDQSIKIVTECYKDSKKIKYKRGIKQSGLFLMTLYITKFDYNNALKISNEIESTVIEYRNYKNIAEYHLAKAQCYIETGLLNDGYEEYIKAKNAIEKIENSDEKYYKKSEIYLHLSYYHGQTVEGNEDSIIHYTKKALAEGEKISNNGKLAESGERNDWIVSLNLNLGNCYLKRTPPDINTSRIYYQKARNLYENSETKIHVKNEIQLLSYLSQFYYQDKNYEESVYFGLKSLELQKQENDPYSKQIAYESIAKSYLELGKEEEYQKYMDKYVTLTDSIKVYDKLETSKSLETIVKKKEDDNAKRHNSVLYISGATILIIVSCFLFLWRHRNKKIHSNYLAIIESIKNEREIKSLDTELASDEKVNTFNIPEETYHKILIKMNRFEKNLGFLKNDITLSYLSNQFKTNPKSLSAVIKSSTSKNFNNYINDLRINYIIHKLYENKKYREYKINYLSEECGFSSPKVFVTAFKKLTGVTPSYYITNLRKDNELKYSSEDFT</sequence>
<dbReference type="Proteomes" id="UP000054388">
    <property type="component" value="Unassembled WGS sequence"/>
</dbReference>
<dbReference type="EMBL" id="LMAI01000004">
    <property type="protein sequence ID" value="KUJ56350.1"/>
    <property type="molecule type" value="Genomic_DNA"/>
</dbReference>
<dbReference type="SUPFAM" id="SSF48452">
    <property type="entry name" value="TPR-like"/>
    <property type="match status" value="1"/>
</dbReference>
<keyword evidence="4" id="KW-1133">Transmembrane helix</keyword>
<dbReference type="PROSITE" id="PS01124">
    <property type="entry name" value="HTH_ARAC_FAMILY_2"/>
    <property type="match status" value="1"/>
</dbReference>
<evidence type="ECO:0000259" key="5">
    <source>
        <dbReference type="PROSITE" id="PS01124"/>
    </source>
</evidence>
<keyword evidence="4" id="KW-0472">Membrane</keyword>
<keyword evidence="2" id="KW-0238">DNA-binding</keyword>
<evidence type="ECO:0000256" key="2">
    <source>
        <dbReference type="ARBA" id="ARBA00023125"/>
    </source>
</evidence>
<dbReference type="GO" id="GO:0003700">
    <property type="term" value="F:DNA-binding transcription factor activity"/>
    <property type="evidence" value="ECO:0007669"/>
    <property type="project" value="InterPro"/>
</dbReference>
<dbReference type="Gene3D" id="1.25.40.10">
    <property type="entry name" value="Tetratricopeptide repeat domain"/>
    <property type="match status" value="1"/>
</dbReference>
<dbReference type="RefSeq" id="WP_059136340.1">
    <property type="nucleotide sequence ID" value="NZ_LMAI01000004.1"/>
</dbReference>
<dbReference type="PANTHER" id="PTHR43280:SF29">
    <property type="entry name" value="ARAC-FAMILY TRANSCRIPTIONAL REGULATOR"/>
    <property type="match status" value="1"/>
</dbReference>
<dbReference type="SMART" id="SM00342">
    <property type="entry name" value="HTH_ARAC"/>
    <property type="match status" value="1"/>
</dbReference>
<organism evidence="6 7">
    <name type="scientific">Chryseobacterium aquaticum subsp. greenlandense</name>
    <dbReference type="NCBI Taxonomy" id="345663"/>
    <lineage>
        <taxon>Bacteria</taxon>
        <taxon>Pseudomonadati</taxon>
        <taxon>Bacteroidota</taxon>
        <taxon>Flavobacteriia</taxon>
        <taxon>Flavobacteriales</taxon>
        <taxon>Weeksellaceae</taxon>
        <taxon>Chryseobacterium group</taxon>
        <taxon>Chryseobacterium</taxon>
    </lineage>
</organism>
<keyword evidence="3" id="KW-0804">Transcription</keyword>
<comment type="caution">
    <text evidence="6">The sequence shown here is derived from an EMBL/GenBank/DDBJ whole genome shotgun (WGS) entry which is preliminary data.</text>
</comment>
<evidence type="ECO:0000256" key="1">
    <source>
        <dbReference type="ARBA" id="ARBA00023015"/>
    </source>
</evidence>
<evidence type="ECO:0000256" key="3">
    <source>
        <dbReference type="ARBA" id="ARBA00023163"/>
    </source>
</evidence>
<accession>A0A101CHY8</accession>
<dbReference type="InterPro" id="IPR018060">
    <property type="entry name" value="HTH_AraC"/>
</dbReference>
<dbReference type="Pfam" id="PF12833">
    <property type="entry name" value="HTH_18"/>
    <property type="match status" value="1"/>
</dbReference>
<dbReference type="SUPFAM" id="SSF46689">
    <property type="entry name" value="Homeodomain-like"/>
    <property type="match status" value="1"/>
</dbReference>
<keyword evidence="1" id="KW-0805">Transcription regulation</keyword>
<dbReference type="InterPro" id="IPR009057">
    <property type="entry name" value="Homeodomain-like_sf"/>
</dbReference>
<proteinExistence type="predicted"/>
<reference evidence="6 7" key="1">
    <citation type="submission" date="2015-10" db="EMBL/GenBank/DDBJ databases">
        <title>Genome sequence of Chryseobacterium greenlandense.</title>
        <authorList>
            <person name="Newman J."/>
            <person name="Fischer K."/>
            <person name="Miller J."/>
        </authorList>
    </citation>
    <scope>NUCLEOTIDE SEQUENCE [LARGE SCALE GENOMIC DNA]</scope>
    <source>
        <strain evidence="6 7">UMB34</strain>
    </source>
</reference>
<dbReference type="AlphaFoldDB" id="A0A101CHY8"/>
<dbReference type="InterPro" id="IPR011990">
    <property type="entry name" value="TPR-like_helical_dom_sf"/>
</dbReference>
<dbReference type="Gene3D" id="1.10.10.60">
    <property type="entry name" value="Homeodomain-like"/>
    <property type="match status" value="2"/>
</dbReference>
<feature type="transmembrane region" description="Helical" evidence="4">
    <location>
        <begin position="333"/>
        <end position="352"/>
    </location>
</feature>
<evidence type="ECO:0000313" key="7">
    <source>
        <dbReference type="Proteomes" id="UP000054388"/>
    </source>
</evidence>
<gene>
    <name evidence="6" type="ORF">AR686_07240</name>
</gene>
<dbReference type="PANTHER" id="PTHR43280">
    <property type="entry name" value="ARAC-FAMILY TRANSCRIPTIONAL REGULATOR"/>
    <property type="match status" value="1"/>
</dbReference>
<evidence type="ECO:0000256" key="4">
    <source>
        <dbReference type="SAM" id="Phobius"/>
    </source>
</evidence>